<proteinExistence type="predicted"/>
<name>A0AAV4RJW1_9ARAC</name>
<evidence type="ECO:0000313" key="1">
    <source>
        <dbReference type="EMBL" id="GIY20621.1"/>
    </source>
</evidence>
<dbReference type="EMBL" id="BPLQ01006193">
    <property type="protein sequence ID" value="GIY20621.1"/>
    <property type="molecule type" value="Genomic_DNA"/>
</dbReference>
<accession>A0AAV4RJW1</accession>
<protein>
    <submittedName>
        <fullName evidence="1">Uncharacterized protein</fullName>
    </submittedName>
</protein>
<dbReference type="Proteomes" id="UP001054837">
    <property type="component" value="Unassembled WGS sequence"/>
</dbReference>
<reference evidence="1 2" key="1">
    <citation type="submission" date="2021-06" db="EMBL/GenBank/DDBJ databases">
        <title>Caerostris darwini draft genome.</title>
        <authorList>
            <person name="Kono N."/>
            <person name="Arakawa K."/>
        </authorList>
    </citation>
    <scope>NUCLEOTIDE SEQUENCE [LARGE SCALE GENOMIC DNA]</scope>
</reference>
<gene>
    <name evidence="1" type="ORF">CDAR_555041</name>
</gene>
<organism evidence="1 2">
    <name type="scientific">Caerostris darwini</name>
    <dbReference type="NCBI Taxonomy" id="1538125"/>
    <lineage>
        <taxon>Eukaryota</taxon>
        <taxon>Metazoa</taxon>
        <taxon>Ecdysozoa</taxon>
        <taxon>Arthropoda</taxon>
        <taxon>Chelicerata</taxon>
        <taxon>Arachnida</taxon>
        <taxon>Araneae</taxon>
        <taxon>Araneomorphae</taxon>
        <taxon>Entelegynae</taxon>
        <taxon>Araneoidea</taxon>
        <taxon>Araneidae</taxon>
        <taxon>Caerostris</taxon>
    </lineage>
</organism>
<comment type="caution">
    <text evidence="1">The sequence shown here is derived from an EMBL/GenBank/DDBJ whole genome shotgun (WGS) entry which is preliminary data.</text>
</comment>
<evidence type="ECO:0000313" key="2">
    <source>
        <dbReference type="Proteomes" id="UP001054837"/>
    </source>
</evidence>
<keyword evidence="2" id="KW-1185">Reference proteome</keyword>
<sequence length="102" mass="11359">MVVVPLTSSTKGAILNCCHLQVQGSSEEWYRLINGGSITCQRCANKILEFRVRLSGGVVELQFLLVDDNGCSNKAFMLSEYLEKEGITRLDCPAYSHDFKPD</sequence>
<dbReference type="AlphaFoldDB" id="A0AAV4RJW1"/>